<dbReference type="EMBL" id="CAJVPQ010003617">
    <property type="protein sequence ID" value="CAG8633103.1"/>
    <property type="molecule type" value="Genomic_DNA"/>
</dbReference>
<reference evidence="1" key="1">
    <citation type="submission" date="2021-06" db="EMBL/GenBank/DDBJ databases">
        <authorList>
            <person name="Kallberg Y."/>
            <person name="Tangrot J."/>
            <person name="Rosling A."/>
        </authorList>
    </citation>
    <scope>NUCLEOTIDE SEQUENCE</scope>
    <source>
        <strain evidence="1">UK204</strain>
    </source>
</reference>
<feature type="non-terminal residue" evidence="1">
    <location>
        <position position="1"/>
    </location>
</feature>
<dbReference type="Proteomes" id="UP000789570">
    <property type="component" value="Unassembled WGS sequence"/>
</dbReference>
<name>A0A9N9D9M4_9GLOM</name>
<accession>A0A9N9D9M4</accession>
<protein>
    <submittedName>
        <fullName evidence="1">12548_t:CDS:1</fullName>
    </submittedName>
</protein>
<evidence type="ECO:0000313" key="1">
    <source>
        <dbReference type="EMBL" id="CAG8633103.1"/>
    </source>
</evidence>
<organism evidence="1 2">
    <name type="scientific">Funneliformis caledonium</name>
    <dbReference type="NCBI Taxonomy" id="1117310"/>
    <lineage>
        <taxon>Eukaryota</taxon>
        <taxon>Fungi</taxon>
        <taxon>Fungi incertae sedis</taxon>
        <taxon>Mucoromycota</taxon>
        <taxon>Glomeromycotina</taxon>
        <taxon>Glomeromycetes</taxon>
        <taxon>Glomerales</taxon>
        <taxon>Glomeraceae</taxon>
        <taxon>Funneliformis</taxon>
    </lineage>
</organism>
<sequence>GTKALKIYFSDLIIEQIAWNDMRERRRASMGLSSPEHDRREYIEAVEDGVVVEDVYDDNVDYEGKGIVIVRDDGIGYCEGEGVVVVCDNGVGCEGEGVVVVHDDGVGCLERVNFKDIVIRDDLIDDFGLVLCSSSSTSLEITR</sequence>
<dbReference type="AlphaFoldDB" id="A0A9N9D9M4"/>
<comment type="caution">
    <text evidence="1">The sequence shown here is derived from an EMBL/GenBank/DDBJ whole genome shotgun (WGS) entry which is preliminary data.</text>
</comment>
<evidence type="ECO:0000313" key="2">
    <source>
        <dbReference type="Proteomes" id="UP000789570"/>
    </source>
</evidence>
<proteinExistence type="predicted"/>
<keyword evidence="2" id="KW-1185">Reference proteome</keyword>
<gene>
    <name evidence="1" type="ORF">FCALED_LOCUS10172</name>
</gene>